<dbReference type="Proteomes" id="UP000824265">
    <property type="component" value="Unassembled WGS sequence"/>
</dbReference>
<keyword evidence="1" id="KW-0175">Coiled coil</keyword>
<reference evidence="2" key="2">
    <citation type="submission" date="2021-04" db="EMBL/GenBank/DDBJ databases">
        <authorList>
            <person name="Gilroy R."/>
        </authorList>
    </citation>
    <scope>NUCLEOTIDE SEQUENCE</scope>
    <source>
        <strain evidence="2">CHK195-6426</strain>
    </source>
</reference>
<dbReference type="EMBL" id="DXGH01000052">
    <property type="protein sequence ID" value="HIW81822.1"/>
    <property type="molecule type" value="Genomic_DNA"/>
</dbReference>
<proteinExistence type="predicted"/>
<gene>
    <name evidence="2" type="ORF">H9742_09960</name>
</gene>
<accession>A0A9D1UBL3</accession>
<evidence type="ECO:0000313" key="3">
    <source>
        <dbReference type="Proteomes" id="UP000824265"/>
    </source>
</evidence>
<evidence type="ECO:0000313" key="2">
    <source>
        <dbReference type="EMBL" id="HIW81822.1"/>
    </source>
</evidence>
<dbReference type="AlphaFoldDB" id="A0A9D1UBL3"/>
<name>A0A9D1UBL3_9FIRM</name>
<evidence type="ECO:0000256" key="1">
    <source>
        <dbReference type="SAM" id="Coils"/>
    </source>
</evidence>
<comment type="caution">
    <text evidence="2">The sequence shown here is derived from an EMBL/GenBank/DDBJ whole genome shotgun (WGS) entry which is preliminary data.</text>
</comment>
<feature type="coiled-coil region" evidence="1">
    <location>
        <begin position="40"/>
        <end position="99"/>
    </location>
</feature>
<organism evidence="2 3">
    <name type="scientific">Candidatus Acetatifactor stercoripullorum</name>
    <dbReference type="NCBI Taxonomy" id="2838414"/>
    <lineage>
        <taxon>Bacteria</taxon>
        <taxon>Bacillati</taxon>
        <taxon>Bacillota</taxon>
        <taxon>Clostridia</taxon>
        <taxon>Lachnospirales</taxon>
        <taxon>Lachnospiraceae</taxon>
        <taxon>Acetatifactor</taxon>
    </lineage>
</organism>
<keyword evidence="2" id="KW-0966">Cell projection</keyword>
<keyword evidence="2" id="KW-0969">Cilium</keyword>
<protein>
    <submittedName>
        <fullName evidence="2">Flagellar protein FliT</fullName>
    </submittedName>
</protein>
<keyword evidence="2" id="KW-0282">Flagellum</keyword>
<sequence>METQLDILSETLDKKLLVLKRIQEYNKVQEQSFQNGQAKLQDFDEAVEEKGRLIEELNRLDEGFELLYERLSQELKDNRQKYARQIKALQQKVAQVTELSVVIQSQEQRNKKLVEDFFAGQKAQIGKNRKTSKAAYGYYKSMSGANFAQPQFFDDKK</sequence>
<reference evidence="2" key="1">
    <citation type="journal article" date="2021" name="PeerJ">
        <title>Extensive microbial diversity within the chicken gut microbiome revealed by metagenomics and culture.</title>
        <authorList>
            <person name="Gilroy R."/>
            <person name="Ravi A."/>
            <person name="Getino M."/>
            <person name="Pursley I."/>
            <person name="Horton D.L."/>
            <person name="Alikhan N.F."/>
            <person name="Baker D."/>
            <person name="Gharbi K."/>
            <person name="Hall N."/>
            <person name="Watson M."/>
            <person name="Adriaenssens E.M."/>
            <person name="Foster-Nyarko E."/>
            <person name="Jarju S."/>
            <person name="Secka A."/>
            <person name="Antonio M."/>
            <person name="Oren A."/>
            <person name="Chaudhuri R.R."/>
            <person name="La Ragione R."/>
            <person name="Hildebrand F."/>
            <person name="Pallen M.J."/>
        </authorList>
    </citation>
    <scope>NUCLEOTIDE SEQUENCE</scope>
    <source>
        <strain evidence="2">CHK195-6426</strain>
    </source>
</reference>